<dbReference type="Gene3D" id="2.60.260.20">
    <property type="entry name" value="Urease metallochaperone UreE, N-terminal domain"/>
    <property type="match status" value="2"/>
</dbReference>
<dbReference type="GO" id="GO:0005829">
    <property type="term" value="C:cytosol"/>
    <property type="evidence" value="ECO:0007669"/>
    <property type="project" value="TreeGrafter"/>
</dbReference>
<dbReference type="InterPro" id="IPR051339">
    <property type="entry name" value="DnaJ_subfamily_B"/>
</dbReference>
<dbReference type="FunFam" id="1.10.287.110:FF:000106">
    <property type="entry name" value="Putative heat shock protein-like protein"/>
    <property type="match status" value="1"/>
</dbReference>
<evidence type="ECO:0000256" key="2">
    <source>
        <dbReference type="SAM" id="MobiDB-lite"/>
    </source>
</evidence>
<feature type="region of interest" description="Disordered" evidence="2">
    <location>
        <begin position="287"/>
        <end position="311"/>
    </location>
</feature>
<dbReference type="Pfam" id="PF01556">
    <property type="entry name" value="DnaJ_C"/>
    <property type="match status" value="1"/>
</dbReference>
<dbReference type="PANTHER" id="PTHR24078">
    <property type="entry name" value="DNAJ HOMOLOG SUBFAMILY C MEMBER"/>
    <property type="match status" value="1"/>
</dbReference>
<reference evidence="4" key="1">
    <citation type="submission" date="2014-05" db="EMBL/GenBank/DDBJ databases">
        <title>The transcriptome of the halophilic microalga Tetraselmis sp. GSL018 isolated from the Great Salt Lake, Utah.</title>
        <authorList>
            <person name="Jinkerson R.E."/>
            <person name="D'Adamo S."/>
            <person name="Posewitz M.C."/>
        </authorList>
    </citation>
    <scope>NUCLEOTIDE SEQUENCE</scope>
    <source>
        <strain evidence="4">GSL018</strain>
    </source>
</reference>
<dbReference type="PANTHER" id="PTHR24078:SF553">
    <property type="entry name" value="DNAJ HOMOLOG SUBFAMILY B MEMBER 5"/>
    <property type="match status" value="1"/>
</dbReference>
<dbReference type="InterPro" id="IPR008971">
    <property type="entry name" value="HSP40/DnaJ_pept-bd"/>
</dbReference>
<dbReference type="InterPro" id="IPR018253">
    <property type="entry name" value="DnaJ_domain_CS"/>
</dbReference>
<protein>
    <submittedName>
        <fullName evidence="4">DnaJ homolog subfamily B member 4</fullName>
    </submittedName>
</protein>
<accession>A0A061SEV5</accession>
<dbReference type="InterPro" id="IPR001623">
    <property type="entry name" value="DnaJ_domain"/>
</dbReference>
<dbReference type="SUPFAM" id="SSF49493">
    <property type="entry name" value="HSP40/DnaJ peptide-binding domain"/>
    <property type="match status" value="2"/>
</dbReference>
<dbReference type="SUPFAM" id="SSF46565">
    <property type="entry name" value="Chaperone J-domain"/>
    <property type="match status" value="1"/>
</dbReference>
<dbReference type="FunFam" id="2.60.260.20:FF:000006">
    <property type="entry name" value="DnaJ subfamily B member 13"/>
    <property type="match status" value="1"/>
</dbReference>
<dbReference type="Gene3D" id="1.10.287.110">
    <property type="entry name" value="DnaJ domain"/>
    <property type="match status" value="1"/>
</dbReference>
<dbReference type="SMART" id="SM00271">
    <property type="entry name" value="DnaJ"/>
    <property type="match status" value="1"/>
</dbReference>
<dbReference type="PROSITE" id="PS00636">
    <property type="entry name" value="DNAJ_1"/>
    <property type="match status" value="1"/>
</dbReference>
<dbReference type="GO" id="GO:0051087">
    <property type="term" value="F:protein-folding chaperone binding"/>
    <property type="evidence" value="ECO:0007669"/>
    <property type="project" value="TreeGrafter"/>
</dbReference>
<evidence type="ECO:0000259" key="3">
    <source>
        <dbReference type="PROSITE" id="PS50076"/>
    </source>
</evidence>
<evidence type="ECO:0000256" key="1">
    <source>
        <dbReference type="ARBA" id="ARBA00023186"/>
    </source>
</evidence>
<dbReference type="PRINTS" id="PR00625">
    <property type="entry name" value="JDOMAIN"/>
</dbReference>
<keyword evidence="1" id="KW-0143">Chaperone</keyword>
<name>A0A061SEV5_9CHLO</name>
<dbReference type="EMBL" id="GBEZ01001306">
    <property type="protein sequence ID" value="JAC83657.1"/>
    <property type="molecule type" value="Transcribed_RNA"/>
</dbReference>
<dbReference type="InterPro" id="IPR036869">
    <property type="entry name" value="J_dom_sf"/>
</dbReference>
<proteinExistence type="predicted"/>
<sequence length="341" mass="37435">MGQDYYQILGVSKDATDDQIKKAYRKMAMKYHPDKNPQGADKFKLASEAYEVLSDPEKRKIFDTYGEEGLKAGVGPQGNGSAHGGPNVHFQGNFNPRDADEIFREFFGADSPFSAFGSTFGGGGGRGGIFNMGGMGGFGGMDDMDGFMGMPGRGRPRGPQKPPPIERQLLCTLEELYKGSTRRLKITRSLLDQSGQRMRTEEVLTIDVKPGWKKGTKITFAGRGDEHPNQEPADVVFIIDEKPHATFRRDGNDLVYKHTVPLVDALCGTTVQLTALDGRSLRVPLSRPMAPGERHVVSGEGMPISKSPGQRGDLRIELDVRFPRHLSDAQKQAVRQALPRS</sequence>
<dbReference type="AlphaFoldDB" id="A0A061SEV5"/>
<dbReference type="GO" id="GO:0006457">
    <property type="term" value="P:protein folding"/>
    <property type="evidence" value="ECO:0007669"/>
    <property type="project" value="InterPro"/>
</dbReference>
<gene>
    <name evidence="4" type="primary">DNAJB4</name>
    <name evidence="4" type="ORF">TSPGSL018_2823</name>
</gene>
<dbReference type="FunFam" id="2.60.260.20:FF:000002">
    <property type="entry name" value="Dnaj homolog subfamily b member"/>
    <property type="match status" value="1"/>
</dbReference>
<organism evidence="4">
    <name type="scientific">Tetraselmis sp. GSL018</name>
    <dbReference type="NCBI Taxonomy" id="582737"/>
    <lineage>
        <taxon>Eukaryota</taxon>
        <taxon>Viridiplantae</taxon>
        <taxon>Chlorophyta</taxon>
        <taxon>core chlorophytes</taxon>
        <taxon>Chlorodendrophyceae</taxon>
        <taxon>Chlorodendrales</taxon>
        <taxon>Chlorodendraceae</taxon>
        <taxon>Tetraselmis</taxon>
    </lineage>
</organism>
<dbReference type="InterPro" id="IPR002939">
    <property type="entry name" value="DnaJ_C"/>
</dbReference>
<evidence type="ECO:0000313" key="4">
    <source>
        <dbReference type="EMBL" id="JAC83657.1"/>
    </source>
</evidence>
<dbReference type="PROSITE" id="PS50076">
    <property type="entry name" value="DNAJ_2"/>
    <property type="match status" value="1"/>
</dbReference>
<dbReference type="CDD" id="cd06257">
    <property type="entry name" value="DnaJ"/>
    <property type="match status" value="1"/>
</dbReference>
<dbReference type="GO" id="GO:0051082">
    <property type="term" value="F:unfolded protein binding"/>
    <property type="evidence" value="ECO:0007669"/>
    <property type="project" value="InterPro"/>
</dbReference>
<dbReference type="Pfam" id="PF00226">
    <property type="entry name" value="DnaJ"/>
    <property type="match status" value="1"/>
</dbReference>
<dbReference type="CDD" id="cd10747">
    <property type="entry name" value="DnaJ_C"/>
    <property type="match status" value="1"/>
</dbReference>
<feature type="domain" description="J" evidence="3">
    <location>
        <begin position="4"/>
        <end position="66"/>
    </location>
</feature>